<dbReference type="AlphaFoldDB" id="A0ABD1MVP0"/>
<feature type="compositionally biased region" description="Polar residues" evidence="1">
    <location>
        <begin position="71"/>
        <end position="105"/>
    </location>
</feature>
<dbReference type="PANTHER" id="PTHR33179:SF4">
    <property type="entry name" value="VQ MOTIF-CONTAINING PROTEIN"/>
    <property type="match status" value="1"/>
</dbReference>
<protein>
    <recommendedName>
        <fullName evidence="2">VQ domain-containing protein</fullName>
    </recommendedName>
</protein>
<evidence type="ECO:0000313" key="3">
    <source>
        <dbReference type="EMBL" id="KAL2339898.1"/>
    </source>
</evidence>
<feature type="region of interest" description="Disordered" evidence="1">
    <location>
        <begin position="22"/>
        <end position="120"/>
    </location>
</feature>
<feature type="compositionally biased region" description="Polar residues" evidence="1">
    <location>
        <begin position="42"/>
        <end position="61"/>
    </location>
</feature>
<dbReference type="Proteomes" id="UP001603857">
    <property type="component" value="Unassembled WGS sequence"/>
</dbReference>
<proteinExistence type="predicted"/>
<sequence length="319" mass="34823">MSSSDEEYDSSHAAEASSFLNHFSSISNPQPTLVPPQPSMFDPSSTYLHPTPNLQHSSFLNLDSRGPRSYPNCTHPQTLPSATPTHDNVNAIQQLSSPPNNNNLVRNPKKRSRASRRAPTTVLTTDTTNFRSMVQEFTGIPPPPFSACFSRRLPFRANPFLSTPSRTLLHNNNTINVSLSPNNINNNSSINYQLLPDLSLPYQPPQNFTQNHPITIPTFHPSPPLHSLLPTGFGGFNQGHVNAHVVGANEHVGSEGMLLRSGGDGGGRRDPYNYGSCKLNISVSASSSLNHEKDHVNLEDIGNSSREGAVEAWICSSEQ</sequence>
<feature type="domain" description="VQ" evidence="2">
    <location>
        <begin position="117"/>
        <end position="144"/>
    </location>
</feature>
<dbReference type="InterPro" id="IPR008889">
    <property type="entry name" value="VQ"/>
</dbReference>
<evidence type="ECO:0000256" key="1">
    <source>
        <dbReference type="SAM" id="MobiDB-lite"/>
    </source>
</evidence>
<dbReference type="EMBL" id="JBGMDY010000003">
    <property type="protein sequence ID" value="KAL2339898.1"/>
    <property type="molecule type" value="Genomic_DNA"/>
</dbReference>
<feature type="compositionally biased region" description="Polar residues" evidence="1">
    <location>
        <begin position="22"/>
        <end position="31"/>
    </location>
</feature>
<organism evidence="3 4">
    <name type="scientific">Flemingia macrophylla</name>
    <dbReference type="NCBI Taxonomy" id="520843"/>
    <lineage>
        <taxon>Eukaryota</taxon>
        <taxon>Viridiplantae</taxon>
        <taxon>Streptophyta</taxon>
        <taxon>Embryophyta</taxon>
        <taxon>Tracheophyta</taxon>
        <taxon>Spermatophyta</taxon>
        <taxon>Magnoliopsida</taxon>
        <taxon>eudicotyledons</taxon>
        <taxon>Gunneridae</taxon>
        <taxon>Pentapetalae</taxon>
        <taxon>rosids</taxon>
        <taxon>fabids</taxon>
        <taxon>Fabales</taxon>
        <taxon>Fabaceae</taxon>
        <taxon>Papilionoideae</taxon>
        <taxon>50 kb inversion clade</taxon>
        <taxon>NPAAA clade</taxon>
        <taxon>indigoferoid/millettioid clade</taxon>
        <taxon>Phaseoleae</taxon>
        <taxon>Flemingia</taxon>
    </lineage>
</organism>
<name>A0ABD1MVP0_9FABA</name>
<feature type="compositionally biased region" description="Basic residues" evidence="1">
    <location>
        <begin position="107"/>
        <end position="116"/>
    </location>
</feature>
<accession>A0ABD1MVP0</accession>
<evidence type="ECO:0000259" key="2">
    <source>
        <dbReference type="Pfam" id="PF05678"/>
    </source>
</evidence>
<reference evidence="3 4" key="1">
    <citation type="submission" date="2024-08" db="EMBL/GenBank/DDBJ databases">
        <title>Insights into the chromosomal genome structure of Flemingia macrophylla.</title>
        <authorList>
            <person name="Ding Y."/>
            <person name="Zhao Y."/>
            <person name="Bi W."/>
            <person name="Wu M."/>
            <person name="Zhao G."/>
            <person name="Gong Y."/>
            <person name="Li W."/>
            <person name="Zhang P."/>
        </authorList>
    </citation>
    <scope>NUCLEOTIDE SEQUENCE [LARGE SCALE GENOMIC DNA]</scope>
    <source>
        <strain evidence="3">DYQJB</strain>
        <tissue evidence="3">Leaf</tissue>
    </source>
</reference>
<evidence type="ECO:0000313" key="4">
    <source>
        <dbReference type="Proteomes" id="UP001603857"/>
    </source>
</evidence>
<dbReference type="Pfam" id="PF05678">
    <property type="entry name" value="VQ"/>
    <property type="match status" value="1"/>
</dbReference>
<gene>
    <name evidence="3" type="ORF">Fmac_007838</name>
</gene>
<dbReference type="PANTHER" id="PTHR33179">
    <property type="entry name" value="VQ MOTIF-CONTAINING PROTEIN"/>
    <property type="match status" value="1"/>
</dbReference>
<dbReference type="InterPro" id="IPR039609">
    <property type="entry name" value="VQ_15/22"/>
</dbReference>
<keyword evidence="4" id="KW-1185">Reference proteome</keyword>
<comment type="caution">
    <text evidence="3">The sequence shown here is derived from an EMBL/GenBank/DDBJ whole genome shotgun (WGS) entry which is preliminary data.</text>
</comment>